<evidence type="ECO:0000313" key="11">
    <source>
        <dbReference type="EMBL" id="MDU0111875.1"/>
    </source>
</evidence>
<dbReference type="EC" id="2.7.13.3" evidence="3"/>
<evidence type="ECO:0000256" key="5">
    <source>
        <dbReference type="ARBA" id="ARBA00022679"/>
    </source>
</evidence>
<sequence length="414" mass="47153">MISPLIRFYFIVVLTIFVLMFSVSRLPQLLNERHNPEIDALSLINSLQSLSETQSVICQIAMGENCENAVFIKYPDHYWSGFLNNQTSELFSFTNESGKVLICKLNVDHELLCINQQKTNKSELSLNLVYIFYSLVFLSLFFLTKRLFNDVEVLRNTALADIKFDHFPEFTLSKRSYLQPLASSLEKLTTKIKQLNHFQAEMAETVCHDIKTPLSRLKFISQLLDQQSTTETQQQMETNIAEIEENVYDYLRLAQNDYAIEQPRVTSNNLDELIRCILIPYLIDTNIRVKILNLSGVIFNGDKSLLAKAINNLIANAYRFAKSTILISVTVNKDAGYLCIEDDGAGWIESENLNAQIENTIQKNIVHHSIGLTIVQRVVDQHQGQVILLPSELGGALIKLKFPLTVLNCVKNLQ</sequence>
<dbReference type="SUPFAM" id="SSF47384">
    <property type="entry name" value="Homodimeric domain of signal transducing histidine kinase"/>
    <property type="match status" value="1"/>
</dbReference>
<dbReference type="InterPro" id="IPR003661">
    <property type="entry name" value="HisK_dim/P_dom"/>
</dbReference>
<dbReference type="SMART" id="SM00388">
    <property type="entry name" value="HisKA"/>
    <property type="match status" value="1"/>
</dbReference>
<dbReference type="EMBL" id="JAWCUA010000001">
    <property type="protein sequence ID" value="MDU0111875.1"/>
    <property type="molecule type" value="Genomic_DNA"/>
</dbReference>
<keyword evidence="7 11" id="KW-0418">Kinase</keyword>
<dbReference type="PANTHER" id="PTHR44936">
    <property type="entry name" value="SENSOR PROTEIN CREC"/>
    <property type="match status" value="1"/>
</dbReference>
<protein>
    <recommendedName>
        <fullName evidence="3">histidine kinase</fullName>
        <ecNumber evidence="3">2.7.13.3</ecNumber>
    </recommendedName>
</protein>
<dbReference type="SMART" id="SM00387">
    <property type="entry name" value="HATPase_c"/>
    <property type="match status" value="1"/>
</dbReference>
<comment type="caution">
    <text evidence="11">The sequence shown here is derived from an EMBL/GenBank/DDBJ whole genome shotgun (WGS) entry which is preliminary data.</text>
</comment>
<dbReference type="Gene3D" id="1.10.287.130">
    <property type="match status" value="1"/>
</dbReference>
<feature type="domain" description="Histidine kinase" evidence="10">
    <location>
        <begin position="205"/>
        <end position="406"/>
    </location>
</feature>
<dbReference type="InterPro" id="IPR036097">
    <property type="entry name" value="HisK_dim/P_sf"/>
</dbReference>
<organism evidence="11 12">
    <name type="scientific">Psychrosphaera aquimarina</name>
    <dbReference type="NCBI Taxonomy" id="2044854"/>
    <lineage>
        <taxon>Bacteria</taxon>
        <taxon>Pseudomonadati</taxon>
        <taxon>Pseudomonadota</taxon>
        <taxon>Gammaproteobacteria</taxon>
        <taxon>Alteromonadales</taxon>
        <taxon>Pseudoalteromonadaceae</taxon>
        <taxon>Psychrosphaera</taxon>
    </lineage>
</organism>
<keyword evidence="8" id="KW-0067">ATP-binding</keyword>
<dbReference type="InterPro" id="IPR005467">
    <property type="entry name" value="His_kinase_dom"/>
</dbReference>
<name>A0ABU3QXI7_9GAMM</name>
<comment type="catalytic activity">
    <reaction evidence="1">
        <text>ATP + protein L-histidine = ADP + protein N-phospho-L-histidine.</text>
        <dbReference type="EC" id="2.7.13.3"/>
    </reaction>
</comment>
<dbReference type="Proteomes" id="UP001257914">
    <property type="component" value="Unassembled WGS sequence"/>
</dbReference>
<dbReference type="InterPro" id="IPR036890">
    <property type="entry name" value="HATPase_C_sf"/>
</dbReference>
<keyword evidence="5" id="KW-0808">Transferase</keyword>
<evidence type="ECO:0000256" key="1">
    <source>
        <dbReference type="ARBA" id="ARBA00000085"/>
    </source>
</evidence>
<proteinExistence type="predicted"/>
<keyword evidence="9" id="KW-0472">Membrane</keyword>
<feature type="transmembrane region" description="Helical" evidence="9">
    <location>
        <begin position="124"/>
        <end position="143"/>
    </location>
</feature>
<evidence type="ECO:0000256" key="6">
    <source>
        <dbReference type="ARBA" id="ARBA00022741"/>
    </source>
</evidence>
<keyword evidence="9" id="KW-0812">Transmembrane</keyword>
<evidence type="ECO:0000313" key="12">
    <source>
        <dbReference type="Proteomes" id="UP001257914"/>
    </source>
</evidence>
<gene>
    <name evidence="11" type="ORF">RT723_02410</name>
</gene>
<dbReference type="GO" id="GO:0016301">
    <property type="term" value="F:kinase activity"/>
    <property type="evidence" value="ECO:0007669"/>
    <property type="project" value="UniProtKB-KW"/>
</dbReference>
<feature type="transmembrane region" description="Helical" evidence="9">
    <location>
        <begin position="6"/>
        <end position="23"/>
    </location>
</feature>
<evidence type="ECO:0000256" key="3">
    <source>
        <dbReference type="ARBA" id="ARBA00012438"/>
    </source>
</evidence>
<dbReference type="Gene3D" id="3.30.565.10">
    <property type="entry name" value="Histidine kinase-like ATPase, C-terminal domain"/>
    <property type="match status" value="1"/>
</dbReference>
<dbReference type="InterPro" id="IPR050980">
    <property type="entry name" value="2C_sensor_his_kinase"/>
</dbReference>
<evidence type="ECO:0000259" key="10">
    <source>
        <dbReference type="PROSITE" id="PS50109"/>
    </source>
</evidence>
<evidence type="ECO:0000256" key="4">
    <source>
        <dbReference type="ARBA" id="ARBA00022475"/>
    </source>
</evidence>
<evidence type="ECO:0000256" key="9">
    <source>
        <dbReference type="SAM" id="Phobius"/>
    </source>
</evidence>
<keyword evidence="9" id="KW-1133">Transmembrane helix</keyword>
<dbReference type="RefSeq" id="WP_315945752.1">
    <property type="nucleotide sequence ID" value="NZ_JAWCUA010000001.1"/>
</dbReference>
<evidence type="ECO:0000256" key="2">
    <source>
        <dbReference type="ARBA" id="ARBA00004651"/>
    </source>
</evidence>
<dbReference type="PANTHER" id="PTHR44936:SF10">
    <property type="entry name" value="SENSOR PROTEIN RSTB"/>
    <property type="match status" value="1"/>
</dbReference>
<evidence type="ECO:0000256" key="8">
    <source>
        <dbReference type="ARBA" id="ARBA00022840"/>
    </source>
</evidence>
<evidence type="ECO:0000256" key="7">
    <source>
        <dbReference type="ARBA" id="ARBA00022777"/>
    </source>
</evidence>
<keyword evidence="4" id="KW-1003">Cell membrane</keyword>
<dbReference type="InterPro" id="IPR003594">
    <property type="entry name" value="HATPase_dom"/>
</dbReference>
<comment type="subcellular location">
    <subcellularLocation>
        <location evidence="2">Cell membrane</location>
        <topology evidence="2">Multi-pass membrane protein</topology>
    </subcellularLocation>
</comment>
<dbReference type="PROSITE" id="PS50109">
    <property type="entry name" value="HIS_KIN"/>
    <property type="match status" value="1"/>
</dbReference>
<dbReference type="Pfam" id="PF02518">
    <property type="entry name" value="HATPase_c"/>
    <property type="match status" value="1"/>
</dbReference>
<keyword evidence="6" id="KW-0547">Nucleotide-binding</keyword>
<dbReference type="SUPFAM" id="SSF55874">
    <property type="entry name" value="ATPase domain of HSP90 chaperone/DNA topoisomerase II/histidine kinase"/>
    <property type="match status" value="1"/>
</dbReference>
<keyword evidence="12" id="KW-1185">Reference proteome</keyword>
<reference evidence="11 12" key="1">
    <citation type="submission" date="2023-10" db="EMBL/GenBank/DDBJ databases">
        <title>Psychrosphaera aquimaarina strain SW33 isolated from seawater.</title>
        <authorList>
            <person name="Bayburt H."/>
            <person name="Kim J.M."/>
            <person name="Choi B.J."/>
            <person name="Jeon C.O."/>
        </authorList>
    </citation>
    <scope>NUCLEOTIDE SEQUENCE [LARGE SCALE GENOMIC DNA]</scope>
    <source>
        <strain evidence="11 12">KCTC 52743</strain>
    </source>
</reference>
<accession>A0ABU3QXI7</accession>